<dbReference type="InterPro" id="IPR002543">
    <property type="entry name" value="FtsK_dom"/>
</dbReference>
<name>A0A344LBF8_9PSEU</name>
<feature type="transmembrane region" description="Helical" evidence="3">
    <location>
        <begin position="69"/>
        <end position="99"/>
    </location>
</feature>
<dbReference type="OrthoDB" id="3217500at2"/>
<keyword evidence="2" id="KW-0067">ATP-binding</keyword>
<dbReference type="Proteomes" id="UP000250434">
    <property type="component" value="Chromosome"/>
</dbReference>
<dbReference type="Pfam" id="PF01580">
    <property type="entry name" value="FtsK_SpoIIIE"/>
    <property type="match status" value="1"/>
</dbReference>
<dbReference type="GO" id="GO:0005524">
    <property type="term" value="F:ATP binding"/>
    <property type="evidence" value="ECO:0007669"/>
    <property type="project" value="UniProtKB-KW"/>
</dbReference>
<keyword evidence="3" id="KW-0472">Membrane</keyword>
<dbReference type="PANTHER" id="PTHR22683:SF41">
    <property type="entry name" value="DNA TRANSLOCASE FTSK"/>
    <property type="match status" value="1"/>
</dbReference>
<gene>
    <name evidence="5" type="ORF">A4R43_25220</name>
</gene>
<feature type="transmembrane region" description="Helical" evidence="3">
    <location>
        <begin position="36"/>
        <end position="57"/>
    </location>
</feature>
<sequence length="520" mass="56318">MNGSSIGMWLLGAGGLAVVVWVLAKVGRAFAAVAETLAGLVAVSAALYALGRAAWWLGSQLVTRWRTTLAVLAVAAWCHWLGWFSLAITTGAVGLVLIVGRLWRPVPFDHWCGRFLRAWWLRWALYGRKLPGWLRACGLAVSESAVPVHVTVNLVGRRKLSSESATGGGVRVPRLLGVRSGASWDEVRVELVPGQKPEDFDDAARALASARKVSRCQVRELAPNVVSLDFQRRDLLAHPVACADLPEPGGPVDGVDLRRVPAGRTEYGGVWSVPLTGPGAHTLVVGATGAGKNSVMWSPLISVAGPIRTGVVRLSGIDPKGMELAYGRGIYTRYAVSGKDALAVLDDLLGVMEDRKREFAGLLRSVPISIEHPLEVLDIDEIGALTRYVDRKTRESIVEKVAIITTQGRALGVTARGYVQEPTKDTVPVRELFPRRVCLRVTSKTHVGLALGEGAWERGAWANRISEDAPGVGFVWGEGLREPVRVRAGWVSDERIKAFERYVTNEGANTRVVRAEGVRR</sequence>
<keyword evidence="5" id="KW-0132">Cell division</keyword>
<keyword evidence="3" id="KW-0812">Transmembrane</keyword>
<dbReference type="KEGG" id="aab:A4R43_25220"/>
<feature type="domain" description="FtsK" evidence="4">
    <location>
        <begin position="278"/>
        <end position="360"/>
    </location>
</feature>
<organism evidence="5 6">
    <name type="scientific">Amycolatopsis albispora</name>
    <dbReference type="NCBI Taxonomy" id="1804986"/>
    <lineage>
        <taxon>Bacteria</taxon>
        <taxon>Bacillati</taxon>
        <taxon>Actinomycetota</taxon>
        <taxon>Actinomycetes</taxon>
        <taxon>Pseudonocardiales</taxon>
        <taxon>Pseudonocardiaceae</taxon>
        <taxon>Amycolatopsis</taxon>
    </lineage>
</organism>
<dbReference type="RefSeq" id="WP_113694618.1">
    <property type="nucleotide sequence ID" value="NZ_CP015163.1"/>
</dbReference>
<evidence type="ECO:0000259" key="4">
    <source>
        <dbReference type="Pfam" id="PF01580"/>
    </source>
</evidence>
<reference evidence="5 6" key="1">
    <citation type="submission" date="2016-04" db="EMBL/GenBank/DDBJ databases">
        <title>Complete genome sequence and analysis of deep-sea sediment isolate, Amycolatopsis sp. WP1.</title>
        <authorList>
            <person name="Wang H."/>
            <person name="Chen S."/>
            <person name="Wu Q."/>
        </authorList>
    </citation>
    <scope>NUCLEOTIDE SEQUENCE [LARGE SCALE GENOMIC DNA]</scope>
    <source>
        <strain evidence="5 6">WP1</strain>
    </source>
</reference>
<dbReference type="Gene3D" id="3.40.50.300">
    <property type="entry name" value="P-loop containing nucleotide triphosphate hydrolases"/>
    <property type="match status" value="1"/>
</dbReference>
<proteinExistence type="predicted"/>
<dbReference type="InterPro" id="IPR027417">
    <property type="entry name" value="P-loop_NTPase"/>
</dbReference>
<dbReference type="GO" id="GO:0051301">
    <property type="term" value="P:cell division"/>
    <property type="evidence" value="ECO:0007669"/>
    <property type="project" value="UniProtKB-KW"/>
</dbReference>
<keyword evidence="1" id="KW-0547">Nucleotide-binding</keyword>
<evidence type="ECO:0000313" key="5">
    <source>
        <dbReference type="EMBL" id="AXB45382.1"/>
    </source>
</evidence>
<dbReference type="AlphaFoldDB" id="A0A344LBF8"/>
<keyword evidence="6" id="KW-1185">Reference proteome</keyword>
<dbReference type="GO" id="GO:0003677">
    <property type="term" value="F:DNA binding"/>
    <property type="evidence" value="ECO:0007669"/>
    <property type="project" value="InterPro"/>
</dbReference>
<dbReference type="SUPFAM" id="SSF52540">
    <property type="entry name" value="P-loop containing nucleoside triphosphate hydrolases"/>
    <property type="match status" value="1"/>
</dbReference>
<feature type="transmembrane region" description="Helical" evidence="3">
    <location>
        <begin position="6"/>
        <end position="24"/>
    </location>
</feature>
<evidence type="ECO:0000256" key="1">
    <source>
        <dbReference type="ARBA" id="ARBA00022741"/>
    </source>
</evidence>
<keyword evidence="3" id="KW-1133">Transmembrane helix</keyword>
<dbReference type="EMBL" id="CP015163">
    <property type="protein sequence ID" value="AXB45382.1"/>
    <property type="molecule type" value="Genomic_DNA"/>
</dbReference>
<keyword evidence="5" id="KW-0131">Cell cycle</keyword>
<dbReference type="InterPro" id="IPR050206">
    <property type="entry name" value="FtsK/SpoIIIE/SftA"/>
</dbReference>
<evidence type="ECO:0000256" key="3">
    <source>
        <dbReference type="SAM" id="Phobius"/>
    </source>
</evidence>
<evidence type="ECO:0000256" key="2">
    <source>
        <dbReference type="ARBA" id="ARBA00022840"/>
    </source>
</evidence>
<protein>
    <submittedName>
        <fullName evidence="5">Cell division protein FtsK</fullName>
    </submittedName>
</protein>
<dbReference type="PANTHER" id="PTHR22683">
    <property type="entry name" value="SPORULATION PROTEIN RELATED"/>
    <property type="match status" value="1"/>
</dbReference>
<accession>A0A344LBF8</accession>
<evidence type="ECO:0000313" key="6">
    <source>
        <dbReference type="Proteomes" id="UP000250434"/>
    </source>
</evidence>